<dbReference type="SMART" id="SM00448">
    <property type="entry name" value="REC"/>
    <property type="match status" value="1"/>
</dbReference>
<dbReference type="RefSeq" id="WP_052376639.1">
    <property type="nucleotide sequence ID" value="NZ_ASRX01000084.1"/>
</dbReference>
<keyword evidence="8" id="KW-0418">Kinase</keyword>
<keyword evidence="3" id="KW-0805">Transcription regulation</keyword>
<keyword evidence="1 6" id="KW-0597">Phosphoprotein</keyword>
<dbReference type="AlphaFoldDB" id="A0A017SWA5"/>
<dbReference type="eggNOG" id="COG0784">
    <property type="taxonomic scope" value="Bacteria"/>
</dbReference>
<evidence type="ECO:0000313" key="9">
    <source>
        <dbReference type="Proteomes" id="UP000019678"/>
    </source>
</evidence>
<dbReference type="PROSITE" id="PS50110">
    <property type="entry name" value="RESPONSE_REGULATORY"/>
    <property type="match status" value="1"/>
</dbReference>
<keyword evidence="8" id="KW-0808">Transferase</keyword>
<keyword evidence="2" id="KW-0902">Two-component regulatory system</keyword>
<name>A0A017SWA5_9BACT</name>
<evidence type="ECO:0000256" key="2">
    <source>
        <dbReference type="ARBA" id="ARBA00023012"/>
    </source>
</evidence>
<dbReference type="PANTHER" id="PTHR48111:SF1">
    <property type="entry name" value="TWO-COMPONENT RESPONSE REGULATOR ORR33"/>
    <property type="match status" value="1"/>
</dbReference>
<feature type="domain" description="Response regulatory" evidence="7">
    <location>
        <begin position="1"/>
        <end position="114"/>
    </location>
</feature>
<feature type="modified residue" description="4-aspartylphosphate" evidence="6">
    <location>
        <position position="49"/>
    </location>
</feature>
<dbReference type="SUPFAM" id="SSF52172">
    <property type="entry name" value="CheY-like"/>
    <property type="match status" value="1"/>
</dbReference>
<evidence type="ECO:0000256" key="3">
    <source>
        <dbReference type="ARBA" id="ARBA00023015"/>
    </source>
</evidence>
<dbReference type="Gene3D" id="3.40.50.2300">
    <property type="match status" value="1"/>
</dbReference>
<dbReference type="GO" id="GO:0000976">
    <property type="term" value="F:transcription cis-regulatory region binding"/>
    <property type="evidence" value="ECO:0007669"/>
    <property type="project" value="TreeGrafter"/>
</dbReference>
<dbReference type="GO" id="GO:0016301">
    <property type="term" value="F:kinase activity"/>
    <property type="evidence" value="ECO:0007669"/>
    <property type="project" value="UniProtKB-KW"/>
</dbReference>
<dbReference type="GO" id="GO:0005829">
    <property type="term" value="C:cytosol"/>
    <property type="evidence" value="ECO:0007669"/>
    <property type="project" value="TreeGrafter"/>
</dbReference>
<dbReference type="GO" id="GO:0032993">
    <property type="term" value="C:protein-DNA complex"/>
    <property type="evidence" value="ECO:0007669"/>
    <property type="project" value="TreeGrafter"/>
</dbReference>
<keyword evidence="5" id="KW-0804">Transcription</keyword>
<dbReference type="InterPro" id="IPR001789">
    <property type="entry name" value="Sig_transdc_resp-reg_receiver"/>
</dbReference>
<dbReference type="GO" id="GO:0000156">
    <property type="term" value="F:phosphorelay response regulator activity"/>
    <property type="evidence" value="ECO:0007669"/>
    <property type="project" value="TreeGrafter"/>
</dbReference>
<evidence type="ECO:0000259" key="7">
    <source>
        <dbReference type="PROSITE" id="PS50110"/>
    </source>
</evidence>
<comment type="caution">
    <text evidence="8">The sequence shown here is derived from an EMBL/GenBank/DDBJ whole genome shotgun (WGS) entry which is preliminary data.</text>
</comment>
<dbReference type="Pfam" id="PF00072">
    <property type="entry name" value="Response_reg"/>
    <property type="match status" value="1"/>
</dbReference>
<evidence type="ECO:0000313" key="8">
    <source>
        <dbReference type="EMBL" id="EYF01273.1"/>
    </source>
</evidence>
<evidence type="ECO:0000256" key="1">
    <source>
        <dbReference type="ARBA" id="ARBA00022553"/>
    </source>
</evidence>
<dbReference type="GO" id="GO:0006355">
    <property type="term" value="P:regulation of DNA-templated transcription"/>
    <property type="evidence" value="ECO:0007669"/>
    <property type="project" value="TreeGrafter"/>
</dbReference>
<organism evidence="8 9">
    <name type="scientific">Chondromyces apiculatus DSM 436</name>
    <dbReference type="NCBI Taxonomy" id="1192034"/>
    <lineage>
        <taxon>Bacteria</taxon>
        <taxon>Pseudomonadati</taxon>
        <taxon>Myxococcota</taxon>
        <taxon>Polyangia</taxon>
        <taxon>Polyangiales</taxon>
        <taxon>Polyangiaceae</taxon>
        <taxon>Chondromyces</taxon>
    </lineage>
</organism>
<dbReference type="InterPro" id="IPR039420">
    <property type="entry name" value="WalR-like"/>
</dbReference>
<sequence>MLIVEDDADSCELLAMVVEEQGAMVRTAGDATAALDALGEHPFHVVVSDIGLPGQDGIWLVGEARRRSFTLPFIALSAYADTLASARALEAGFVLYLVKPIDPAHVIAAVLQHSVRDV</sequence>
<accession>A0A017SWA5</accession>
<evidence type="ECO:0000256" key="4">
    <source>
        <dbReference type="ARBA" id="ARBA00023125"/>
    </source>
</evidence>
<proteinExistence type="predicted"/>
<evidence type="ECO:0000256" key="5">
    <source>
        <dbReference type="ARBA" id="ARBA00023163"/>
    </source>
</evidence>
<dbReference type="PANTHER" id="PTHR48111">
    <property type="entry name" value="REGULATOR OF RPOS"/>
    <property type="match status" value="1"/>
</dbReference>
<gene>
    <name evidence="8" type="ORF">CAP_8427</name>
</gene>
<dbReference type="EMBL" id="ASRX01000084">
    <property type="protein sequence ID" value="EYF01273.1"/>
    <property type="molecule type" value="Genomic_DNA"/>
</dbReference>
<protein>
    <submittedName>
        <fullName evidence="8">Integral membrane sensor hybrid histidine kinase</fullName>
    </submittedName>
</protein>
<evidence type="ECO:0000256" key="6">
    <source>
        <dbReference type="PROSITE-ProRule" id="PRU00169"/>
    </source>
</evidence>
<dbReference type="InterPro" id="IPR011006">
    <property type="entry name" value="CheY-like_superfamily"/>
</dbReference>
<dbReference type="STRING" id="1192034.CAP_8427"/>
<dbReference type="Proteomes" id="UP000019678">
    <property type="component" value="Unassembled WGS sequence"/>
</dbReference>
<keyword evidence="4" id="KW-0238">DNA-binding</keyword>
<keyword evidence="9" id="KW-1185">Reference proteome</keyword>
<reference evidence="8 9" key="1">
    <citation type="submission" date="2013-05" db="EMBL/GenBank/DDBJ databases">
        <title>Genome assembly of Chondromyces apiculatus DSM 436.</title>
        <authorList>
            <person name="Sharma G."/>
            <person name="Khatri I."/>
            <person name="Kaur C."/>
            <person name="Mayilraj S."/>
            <person name="Subramanian S."/>
        </authorList>
    </citation>
    <scope>NUCLEOTIDE SEQUENCE [LARGE SCALE GENOMIC DNA]</scope>
    <source>
        <strain evidence="8 9">DSM 436</strain>
    </source>
</reference>